<dbReference type="EMBL" id="CAJPVJ010000054">
    <property type="protein sequence ID" value="CAG2159788.1"/>
    <property type="molecule type" value="Genomic_DNA"/>
</dbReference>
<evidence type="ECO:0000256" key="3">
    <source>
        <dbReference type="ARBA" id="ARBA00022737"/>
    </source>
</evidence>
<dbReference type="GO" id="GO:0005509">
    <property type="term" value="F:calcium ion binding"/>
    <property type="evidence" value="ECO:0007669"/>
    <property type="project" value="InterPro"/>
</dbReference>
<evidence type="ECO:0000256" key="2">
    <source>
        <dbReference type="ARBA" id="ARBA00022729"/>
    </source>
</evidence>
<dbReference type="PROSITE" id="PS50026">
    <property type="entry name" value="EGF_3"/>
    <property type="match status" value="2"/>
</dbReference>
<keyword evidence="2" id="KW-0732">Signal</keyword>
<dbReference type="SUPFAM" id="SSF57603">
    <property type="entry name" value="FnI-like domain"/>
    <property type="match status" value="1"/>
</dbReference>
<evidence type="ECO:0000256" key="1">
    <source>
        <dbReference type="ARBA" id="ARBA00022536"/>
    </source>
</evidence>
<dbReference type="InterPro" id="IPR000152">
    <property type="entry name" value="EGF-type_Asp/Asn_hydroxyl_site"/>
</dbReference>
<dbReference type="SMART" id="SM00214">
    <property type="entry name" value="VWC"/>
    <property type="match status" value="2"/>
</dbReference>
<dbReference type="PANTHER" id="PTHR24042:SF5">
    <property type="entry name" value="EGF-LIKE CALCIUM-BINDING DOMAIN-CONTAINING PROTEIN"/>
    <property type="match status" value="1"/>
</dbReference>
<dbReference type="SUPFAM" id="SSF57184">
    <property type="entry name" value="Growth factor receptor domain"/>
    <property type="match status" value="1"/>
</dbReference>
<evidence type="ECO:0000313" key="10">
    <source>
        <dbReference type="EMBL" id="CAD7637165.1"/>
    </source>
</evidence>
<sequence>MTGHWPSQNQDSCSMCPTRAQFKTLQSSVIRLENSVINLENLVKELSEKLYETQLRLQNVEECDCFKSCLVNGTLHSEGSSWKQDCDICSCVHGEVKCRPIHCSIPCKNPEMVANECCPVLQHGQRIKISPKIANRDKCGECVCNDGKTSCKQIIAETMCPQLDCPINEQFTREDQCCRFCAGADFCSVGNDCHSNATCHNLHTEYTCSCNKGFKGDGKICEDLNECDQKGGNDGHHCGQNTICVNTLGSYKCECLPSFRRHNKFECIDIDECSKEVNECNENAICVNTPGGYECLCKPGYERQGLICKRKDISNTK</sequence>
<gene>
    <name evidence="10" type="ORF">ONB1V03_LOCUS654</name>
</gene>
<dbReference type="InterPro" id="IPR024731">
    <property type="entry name" value="NELL2-like_EGF"/>
</dbReference>
<evidence type="ECO:0000313" key="11">
    <source>
        <dbReference type="Proteomes" id="UP000728032"/>
    </source>
</evidence>
<accession>A0A7R9LAR3</accession>
<dbReference type="Pfam" id="PF00093">
    <property type="entry name" value="VWC"/>
    <property type="match status" value="1"/>
</dbReference>
<dbReference type="PROSITE" id="PS00010">
    <property type="entry name" value="ASX_HYDROXYL"/>
    <property type="match status" value="3"/>
</dbReference>
<dbReference type="InterPro" id="IPR001881">
    <property type="entry name" value="EGF-like_Ca-bd_dom"/>
</dbReference>
<dbReference type="InterPro" id="IPR001007">
    <property type="entry name" value="VWF_dom"/>
</dbReference>
<dbReference type="GO" id="GO:0008201">
    <property type="term" value="F:heparin binding"/>
    <property type="evidence" value="ECO:0007669"/>
    <property type="project" value="TreeGrafter"/>
</dbReference>
<feature type="coiled-coil region" evidence="7">
    <location>
        <begin position="29"/>
        <end position="56"/>
    </location>
</feature>
<feature type="domain" description="EGF-like" evidence="8">
    <location>
        <begin position="269"/>
        <end position="309"/>
    </location>
</feature>
<dbReference type="Pfam" id="PF12947">
    <property type="entry name" value="EGF_3"/>
    <property type="match status" value="1"/>
</dbReference>
<evidence type="ECO:0000256" key="6">
    <source>
        <dbReference type="PROSITE-ProRule" id="PRU00076"/>
    </source>
</evidence>
<dbReference type="Gene3D" id="2.10.25.10">
    <property type="entry name" value="Laminin"/>
    <property type="match status" value="3"/>
</dbReference>
<dbReference type="Pfam" id="PF07645">
    <property type="entry name" value="EGF_CA"/>
    <property type="match status" value="2"/>
</dbReference>
<dbReference type="EMBL" id="OC914879">
    <property type="protein sequence ID" value="CAD7637165.1"/>
    <property type="molecule type" value="Genomic_DNA"/>
</dbReference>
<feature type="domain" description="VWFC" evidence="9">
    <location>
        <begin position="67"/>
        <end position="140"/>
    </location>
</feature>
<evidence type="ECO:0000259" key="8">
    <source>
        <dbReference type="PROSITE" id="PS50026"/>
    </source>
</evidence>
<dbReference type="InterPro" id="IPR049883">
    <property type="entry name" value="NOTCH1_EGF-like"/>
</dbReference>
<dbReference type="PROSITE" id="PS50184">
    <property type="entry name" value="VWFC_2"/>
    <property type="match status" value="1"/>
</dbReference>
<dbReference type="Proteomes" id="UP000728032">
    <property type="component" value="Unassembled WGS sequence"/>
</dbReference>
<dbReference type="InterPro" id="IPR009030">
    <property type="entry name" value="Growth_fac_rcpt_cys_sf"/>
</dbReference>
<dbReference type="SMART" id="SM00179">
    <property type="entry name" value="EGF_CA"/>
    <property type="match status" value="3"/>
</dbReference>
<dbReference type="SMART" id="SM00181">
    <property type="entry name" value="EGF"/>
    <property type="match status" value="3"/>
</dbReference>
<keyword evidence="5" id="KW-0325">Glycoprotein</keyword>
<reference evidence="10" key="1">
    <citation type="submission" date="2020-11" db="EMBL/GenBank/DDBJ databases">
        <authorList>
            <person name="Tran Van P."/>
        </authorList>
    </citation>
    <scope>NUCLEOTIDE SEQUENCE</scope>
</reference>
<evidence type="ECO:0000259" key="9">
    <source>
        <dbReference type="PROSITE" id="PS50184"/>
    </source>
</evidence>
<dbReference type="CDD" id="cd00054">
    <property type="entry name" value="EGF_CA"/>
    <property type="match status" value="3"/>
</dbReference>
<dbReference type="PROSITE" id="PS01187">
    <property type="entry name" value="EGF_CA"/>
    <property type="match status" value="1"/>
</dbReference>
<dbReference type="PROSITE" id="PS01186">
    <property type="entry name" value="EGF_2"/>
    <property type="match status" value="2"/>
</dbReference>
<dbReference type="Gene3D" id="2.10.70.10">
    <property type="entry name" value="Complement Module, domain 1"/>
    <property type="match status" value="1"/>
</dbReference>
<name>A0A7R9LAR3_9ACAR</name>
<protein>
    <submittedName>
        <fullName evidence="10">Uncharacterized protein</fullName>
    </submittedName>
</protein>
<organism evidence="10">
    <name type="scientific">Oppiella nova</name>
    <dbReference type="NCBI Taxonomy" id="334625"/>
    <lineage>
        <taxon>Eukaryota</taxon>
        <taxon>Metazoa</taxon>
        <taxon>Ecdysozoa</taxon>
        <taxon>Arthropoda</taxon>
        <taxon>Chelicerata</taxon>
        <taxon>Arachnida</taxon>
        <taxon>Acari</taxon>
        <taxon>Acariformes</taxon>
        <taxon>Sarcoptiformes</taxon>
        <taxon>Oribatida</taxon>
        <taxon>Brachypylina</taxon>
        <taxon>Oppioidea</taxon>
        <taxon>Oppiidae</taxon>
        <taxon>Oppiella</taxon>
    </lineage>
</organism>
<comment type="caution">
    <text evidence="6">Lacks conserved residue(s) required for the propagation of feature annotation.</text>
</comment>
<dbReference type="InterPro" id="IPR051586">
    <property type="entry name" value="PKC-binding_NELL"/>
</dbReference>
<evidence type="ECO:0000256" key="5">
    <source>
        <dbReference type="ARBA" id="ARBA00023180"/>
    </source>
</evidence>
<dbReference type="FunFam" id="2.10.25.10:FF:000038">
    <property type="entry name" value="Fibrillin 2"/>
    <property type="match status" value="1"/>
</dbReference>
<dbReference type="Gene3D" id="6.20.200.20">
    <property type="match status" value="1"/>
</dbReference>
<evidence type="ECO:0000256" key="4">
    <source>
        <dbReference type="ARBA" id="ARBA00023157"/>
    </source>
</evidence>
<keyword evidence="3" id="KW-0677">Repeat</keyword>
<keyword evidence="1 6" id="KW-0245">EGF-like domain</keyword>
<keyword evidence="7" id="KW-0175">Coiled coil</keyword>
<feature type="domain" description="EGF-like" evidence="8">
    <location>
        <begin position="183"/>
        <end position="222"/>
    </location>
</feature>
<dbReference type="InterPro" id="IPR018097">
    <property type="entry name" value="EGF_Ca-bd_CS"/>
</dbReference>
<dbReference type="OrthoDB" id="6516201at2759"/>
<keyword evidence="4" id="KW-1015">Disulfide bond</keyword>
<dbReference type="InterPro" id="IPR000742">
    <property type="entry name" value="EGF"/>
</dbReference>
<dbReference type="GO" id="GO:0005615">
    <property type="term" value="C:extracellular space"/>
    <property type="evidence" value="ECO:0007669"/>
    <property type="project" value="TreeGrafter"/>
</dbReference>
<evidence type="ECO:0000256" key="7">
    <source>
        <dbReference type="SAM" id="Coils"/>
    </source>
</evidence>
<dbReference type="PANTHER" id="PTHR24042">
    <property type="entry name" value="NEL HOMOLOG"/>
    <property type="match status" value="1"/>
</dbReference>
<proteinExistence type="predicted"/>
<dbReference type="AlphaFoldDB" id="A0A7R9LAR3"/>
<keyword evidence="11" id="KW-1185">Reference proteome</keyword>